<keyword evidence="2" id="KW-1133">Transmembrane helix</keyword>
<dbReference type="Proteomes" id="UP000198841">
    <property type="component" value="Unassembled WGS sequence"/>
</dbReference>
<evidence type="ECO:0000256" key="1">
    <source>
        <dbReference type="SAM" id="MobiDB-lite"/>
    </source>
</evidence>
<feature type="compositionally biased region" description="Basic and acidic residues" evidence="1">
    <location>
        <begin position="38"/>
        <end position="92"/>
    </location>
</feature>
<dbReference type="EMBL" id="FOSD01000008">
    <property type="protein sequence ID" value="SFK61792.1"/>
    <property type="molecule type" value="Genomic_DNA"/>
</dbReference>
<keyword evidence="2" id="KW-0472">Membrane</keyword>
<dbReference type="PROSITE" id="PS51257">
    <property type="entry name" value="PROKAR_LIPOPROTEIN"/>
    <property type="match status" value="1"/>
</dbReference>
<dbReference type="InterPro" id="IPR024572">
    <property type="entry name" value="RcnB"/>
</dbReference>
<reference evidence="4 5" key="1">
    <citation type="submission" date="2016-10" db="EMBL/GenBank/DDBJ databases">
        <authorList>
            <person name="Varghese N."/>
            <person name="Submissions S."/>
        </authorList>
    </citation>
    <scope>NUCLEOTIDE SEQUENCE [LARGE SCALE GENOMIC DNA]</scope>
    <source>
        <strain evidence="4 5">YR512</strain>
    </source>
</reference>
<dbReference type="Gene3D" id="3.10.450.160">
    <property type="entry name" value="inner membrane protein cigr"/>
    <property type="match status" value="1"/>
</dbReference>
<sequence>MKKTTLSLIASFIACSTLFSSVSWADGPGDQRWQSHGGDQHQDHGRGPDHGGDRGPDRGDNHDRGHDHDRGPGPDRHDHYADHRMPEGHRGGDRFAWGGHDFRRGYPAPPEFRGPHYRVDDWRDRGLYEPPRGEHWAYIDGNYVLVAAATGIITAILLNGAFN</sequence>
<accession>A0A1I4AYU1</accession>
<keyword evidence="3" id="KW-0732">Signal</keyword>
<feature type="transmembrane region" description="Helical" evidence="2">
    <location>
        <begin position="143"/>
        <end position="162"/>
    </location>
</feature>
<feature type="signal peptide" evidence="3">
    <location>
        <begin position="1"/>
        <end position="25"/>
    </location>
</feature>
<evidence type="ECO:0000256" key="2">
    <source>
        <dbReference type="SAM" id="Phobius"/>
    </source>
</evidence>
<keyword evidence="2" id="KW-0812">Transmembrane</keyword>
<organism evidence="4 5">
    <name type="scientific">Candidatus Pantoea symbiotica</name>
    <dbReference type="NCBI Taxonomy" id="1884370"/>
    <lineage>
        <taxon>Bacteria</taxon>
        <taxon>Pseudomonadati</taxon>
        <taxon>Pseudomonadota</taxon>
        <taxon>Gammaproteobacteria</taxon>
        <taxon>Enterobacterales</taxon>
        <taxon>Erwiniaceae</taxon>
        <taxon>Pantoea</taxon>
    </lineage>
</organism>
<dbReference type="RefSeq" id="WP_008103731.1">
    <property type="nucleotide sequence ID" value="NZ_FOSD01000008.1"/>
</dbReference>
<evidence type="ECO:0000313" key="5">
    <source>
        <dbReference type="Proteomes" id="UP000198841"/>
    </source>
</evidence>
<feature type="region of interest" description="Disordered" evidence="1">
    <location>
        <begin position="29"/>
        <end position="92"/>
    </location>
</feature>
<keyword evidence="5" id="KW-1185">Reference proteome</keyword>
<comment type="caution">
    <text evidence="4">The sequence shown here is derived from an EMBL/GenBank/DDBJ whole genome shotgun (WGS) entry which is preliminary data.</text>
</comment>
<evidence type="ECO:0000256" key="3">
    <source>
        <dbReference type="SAM" id="SignalP"/>
    </source>
</evidence>
<protein>
    <submittedName>
        <fullName evidence="4">Regulator RcnB of Ni and Co efflux</fullName>
    </submittedName>
</protein>
<evidence type="ECO:0000313" key="4">
    <source>
        <dbReference type="EMBL" id="SFK61792.1"/>
    </source>
</evidence>
<name>A0A1I4AYU1_9GAMM</name>
<dbReference type="Pfam" id="PF11776">
    <property type="entry name" value="RcnB"/>
    <property type="match status" value="1"/>
</dbReference>
<proteinExistence type="predicted"/>
<gene>
    <name evidence="4" type="ORF">SAMN05518863_108212</name>
</gene>
<feature type="chain" id="PRO_5047240206" evidence="3">
    <location>
        <begin position="26"/>
        <end position="163"/>
    </location>
</feature>